<evidence type="ECO:0000256" key="3">
    <source>
        <dbReference type="PROSITE-ProRule" id="PRU10007"/>
    </source>
</evidence>
<dbReference type="InterPro" id="IPR016163">
    <property type="entry name" value="Ald_DH_C"/>
</dbReference>
<dbReference type="EMBL" id="JBHTBH010000005">
    <property type="protein sequence ID" value="MFC7328639.1"/>
    <property type="molecule type" value="Genomic_DNA"/>
</dbReference>
<dbReference type="Gene3D" id="3.40.605.10">
    <property type="entry name" value="Aldehyde Dehydrogenase, Chain A, domain 1"/>
    <property type="match status" value="1"/>
</dbReference>
<dbReference type="RefSeq" id="WP_379871287.1">
    <property type="nucleotide sequence ID" value="NZ_JBHTBH010000005.1"/>
</dbReference>
<organism evidence="6 7">
    <name type="scientific">Marinactinospora rubrisoli</name>
    <dbReference type="NCBI Taxonomy" id="2715399"/>
    <lineage>
        <taxon>Bacteria</taxon>
        <taxon>Bacillati</taxon>
        <taxon>Actinomycetota</taxon>
        <taxon>Actinomycetes</taxon>
        <taxon>Streptosporangiales</taxon>
        <taxon>Nocardiopsidaceae</taxon>
        <taxon>Marinactinospora</taxon>
    </lineage>
</organism>
<accession>A0ABW2KHH3</accession>
<dbReference type="Proteomes" id="UP001596540">
    <property type="component" value="Unassembled WGS sequence"/>
</dbReference>
<dbReference type="Gene3D" id="3.40.309.10">
    <property type="entry name" value="Aldehyde Dehydrogenase, Chain A, domain 2"/>
    <property type="match status" value="1"/>
</dbReference>
<protein>
    <submittedName>
        <fullName evidence="6">Aldehyde dehydrogenase family protein</fullName>
    </submittedName>
</protein>
<evidence type="ECO:0000259" key="5">
    <source>
        <dbReference type="Pfam" id="PF00171"/>
    </source>
</evidence>
<gene>
    <name evidence="6" type="ORF">ACFQRF_12885</name>
</gene>
<reference evidence="7" key="1">
    <citation type="journal article" date="2019" name="Int. J. Syst. Evol. Microbiol.">
        <title>The Global Catalogue of Microorganisms (GCM) 10K type strain sequencing project: providing services to taxonomists for standard genome sequencing and annotation.</title>
        <authorList>
            <consortium name="The Broad Institute Genomics Platform"/>
            <consortium name="The Broad Institute Genome Sequencing Center for Infectious Disease"/>
            <person name="Wu L."/>
            <person name="Ma J."/>
        </authorList>
    </citation>
    <scope>NUCLEOTIDE SEQUENCE [LARGE SCALE GENOMIC DNA]</scope>
    <source>
        <strain evidence="7">CGMCC 4.7382</strain>
    </source>
</reference>
<evidence type="ECO:0000256" key="4">
    <source>
        <dbReference type="RuleBase" id="RU003345"/>
    </source>
</evidence>
<keyword evidence="2 4" id="KW-0560">Oxidoreductase</keyword>
<dbReference type="PANTHER" id="PTHR42804">
    <property type="entry name" value="ALDEHYDE DEHYDROGENASE"/>
    <property type="match status" value="1"/>
</dbReference>
<name>A0ABW2KHH3_9ACTN</name>
<dbReference type="InterPro" id="IPR029510">
    <property type="entry name" value="Ald_DH_CS_GLU"/>
</dbReference>
<feature type="active site" evidence="3">
    <location>
        <position position="257"/>
    </location>
</feature>
<dbReference type="Pfam" id="PF00171">
    <property type="entry name" value="Aldedh"/>
    <property type="match status" value="1"/>
</dbReference>
<dbReference type="InterPro" id="IPR016161">
    <property type="entry name" value="Ald_DH/histidinol_DH"/>
</dbReference>
<dbReference type="SUPFAM" id="SSF53720">
    <property type="entry name" value="ALDH-like"/>
    <property type="match status" value="1"/>
</dbReference>
<proteinExistence type="inferred from homology"/>
<evidence type="ECO:0000256" key="1">
    <source>
        <dbReference type="ARBA" id="ARBA00009986"/>
    </source>
</evidence>
<evidence type="ECO:0000313" key="6">
    <source>
        <dbReference type="EMBL" id="MFC7328639.1"/>
    </source>
</evidence>
<sequence length="485" mass="50727">MAVPPPRPPCPDASLTVTPTVTLTIDGEPAAGAGRTPVEDPASARIFAHAPACSHRQLDAAVGAAAVAGVAWAALPLARRREYLLRCGTALAARAEQVAEILTREQGKPLRAAAAETRSAADWFARTADLALAAEELADHGARVAVERVPYGVVAAIAPSNFPVLLAVCKVAPALLAGNTVVLTPSPVTPLATLRMGEILRDVLPPGVLNVISGDTAISRALTEHPAVRLISFTGSVETGRAIARQAAPRFVRTVLELGGNDPAIVLGDADLGRVAGELFDRAMRNSGQFCAAVKRVYVPERRRAELVDRLRERAGNTRVGDGMDPATDLGPLVSGRQLERVAALVADAVAAGARVVCGGAPLDLPGHFYPPTVVTDLPAGTALEEEEQFGPVIPVIGYTTVDEAVDRANATRFALGASVWGPPEKARGIAARLDCGTAWINTHGDLRHDVPFGGARDSGLGVEYGHWGLLEYTRIRVRHVAVPA</sequence>
<evidence type="ECO:0000313" key="7">
    <source>
        <dbReference type="Proteomes" id="UP001596540"/>
    </source>
</evidence>
<dbReference type="PANTHER" id="PTHR42804:SF1">
    <property type="entry name" value="ALDEHYDE DEHYDROGENASE-RELATED"/>
    <property type="match status" value="1"/>
</dbReference>
<dbReference type="InterPro" id="IPR015590">
    <property type="entry name" value="Aldehyde_DH_dom"/>
</dbReference>
<dbReference type="PROSITE" id="PS00687">
    <property type="entry name" value="ALDEHYDE_DEHYDR_GLU"/>
    <property type="match status" value="1"/>
</dbReference>
<feature type="domain" description="Aldehyde dehydrogenase" evidence="5">
    <location>
        <begin position="34"/>
        <end position="477"/>
    </location>
</feature>
<comment type="caution">
    <text evidence="6">The sequence shown here is derived from an EMBL/GenBank/DDBJ whole genome shotgun (WGS) entry which is preliminary data.</text>
</comment>
<keyword evidence="7" id="KW-1185">Reference proteome</keyword>
<dbReference type="InterPro" id="IPR016162">
    <property type="entry name" value="Ald_DH_N"/>
</dbReference>
<evidence type="ECO:0000256" key="2">
    <source>
        <dbReference type="ARBA" id="ARBA00023002"/>
    </source>
</evidence>
<comment type="similarity">
    <text evidence="1 4">Belongs to the aldehyde dehydrogenase family.</text>
</comment>